<evidence type="ECO:0000313" key="3">
    <source>
        <dbReference type="Proteomes" id="UP001201262"/>
    </source>
</evidence>
<dbReference type="RefSeq" id="XP_046068634.1">
    <property type="nucleotide sequence ID" value="XM_046214363.1"/>
</dbReference>
<name>A0AAD4PX59_9EURO</name>
<proteinExistence type="predicted"/>
<protein>
    <submittedName>
        <fullName evidence="2">Uncharacterized protein</fullName>
    </submittedName>
</protein>
<evidence type="ECO:0000313" key="2">
    <source>
        <dbReference type="EMBL" id="KAH8692761.1"/>
    </source>
</evidence>
<feature type="chain" id="PRO_5041903766" evidence="1">
    <location>
        <begin position="21"/>
        <end position="167"/>
    </location>
</feature>
<dbReference type="Proteomes" id="UP001201262">
    <property type="component" value="Unassembled WGS sequence"/>
</dbReference>
<dbReference type="GeneID" id="70244650"/>
<dbReference type="AlphaFoldDB" id="A0AAD4PX59"/>
<keyword evidence="3" id="KW-1185">Reference proteome</keyword>
<keyword evidence="1" id="KW-0732">Signal</keyword>
<sequence length="167" mass="18330">MAVTLLLLLCFLLLIVDCAGRQRLSSILTLSLSCCRSSPPASVSFETTRAVCTRNSLPSWLDQSCRRAACAVPCIAVSAALITSIVNVGPVVILQFLDTPTDYRFAATCLSTLAVQPSYQSRIARSILRSEESSYIQSNILNILWAALSDYVLMINPDYTDCMRRLD</sequence>
<comment type="caution">
    <text evidence="2">The sequence shown here is derived from an EMBL/GenBank/DDBJ whole genome shotgun (WGS) entry which is preliminary data.</text>
</comment>
<gene>
    <name evidence="2" type="ORF">BGW36DRAFT_362312</name>
</gene>
<reference evidence="2" key="1">
    <citation type="submission" date="2021-12" db="EMBL/GenBank/DDBJ databases">
        <title>Convergent genome expansion in fungi linked to evolution of root-endophyte symbiosis.</title>
        <authorList>
            <consortium name="DOE Joint Genome Institute"/>
            <person name="Ke Y.-H."/>
            <person name="Bonito G."/>
            <person name="Liao H.-L."/>
            <person name="Looney B."/>
            <person name="Rojas-Flechas A."/>
            <person name="Nash J."/>
            <person name="Hameed K."/>
            <person name="Schadt C."/>
            <person name="Martin F."/>
            <person name="Crous P.W."/>
            <person name="Miettinen O."/>
            <person name="Magnuson J.K."/>
            <person name="Labbe J."/>
            <person name="Jacobson D."/>
            <person name="Doktycz M.J."/>
            <person name="Veneault-Fourrey C."/>
            <person name="Kuo A."/>
            <person name="Mondo S."/>
            <person name="Calhoun S."/>
            <person name="Riley R."/>
            <person name="Ohm R."/>
            <person name="LaButti K."/>
            <person name="Andreopoulos B."/>
            <person name="Pangilinan J."/>
            <person name="Nolan M."/>
            <person name="Tritt A."/>
            <person name="Clum A."/>
            <person name="Lipzen A."/>
            <person name="Daum C."/>
            <person name="Barry K."/>
            <person name="Grigoriev I.V."/>
            <person name="Vilgalys R."/>
        </authorList>
    </citation>
    <scope>NUCLEOTIDE SEQUENCE</scope>
    <source>
        <strain evidence="2">PMI_201</strain>
    </source>
</reference>
<organism evidence="2 3">
    <name type="scientific">Talaromyces proteolyticus</name>
    <dbReference type="NCBI Taxonomy" id="1131652"/>
    <lineage>
        <taxon>Eukaryota</taxon>
        <taxon>Fungi</taxon>
        <taxon>Dikarya</taxon>
        <taxon>Ascomycota</taxon>
        <taxon>Pezizomycotina</taxon>
        <taxon>Eurotiomycetes</taxon>
        <taxon>Eurotiomycetidae</taxon>
        <taxon>Eurotiales</taxon>
        <taxon>Trichocomaceae</taxon>
        <taxon>Talaromyces</taxon>
        <taxon>Talaromyces sect. Bacilispori</taxon>
    </lineage>
</organism>
<evidence type="ECO:0000256" key="1">
    <source>
        <dbReference type="SAM" id="SignalP"/>
    </source>
</evidence>
<accession>A0AAD4PX59</accession>
<dbReference type="EMBL" id="JAJTJA010000010">
    <property type="protein sequence ID" value="KAH8692761.1"/>
    <property type="molecule type" value="Genomic_DNA"/>
</dbReference>
<feature type="signal peptide" evidence="1">
    <location>
        <begin position="1"/>
        <end position="20"/>
    </location>
</feature>